<dbReference type="GO" id="GO:0005829">
    <property type="term" value="C:cytosol"/>
    <property type="evidence" value="ECO:0007669"/>
    <property type="project" value="TreeGrafter"/>
</dbReference>
<dbReference type="RefSeq" id="WP_246098752.1">
    <property type="nucleotide sequence ID" value="NZ_FXTK01000014.1"/>
</dbReference>
<dbReference type="EMBL" id="FXTK01000014">
    <property type="protein sequence ID" value="SMO85313.1"/>
    <property type="molecule type" value="Genomic_DNA"/>
</dbReference>
<organism evidence="2 3">
    <name type="scientific">Paracoccus laeviglucosivorans</name>
    <dbReference type="NCBI Taxonomy" id="1197861"/>
    <lineage>
        <taxon>Bacteria</taxon>
        <taxon>Pseudomonadati</taxon>
        <taxon>Pseudomonadota</taxon>
        <taxon>Alphaproteobacteria</taxon>
        <taxon>Rhodobacterales</taxon>
        <taxon>Paracoccaceae</taxon>
        <taxon>Paracoccus</taxon>
    </lineage>
</organism>
<name>A0A521EN00_9RHOB</name>
<dbReference type="Proteomes" id="UP000319014">
    <property type="component" value="Unassembled WGS sequence"/>
</dbReference>
<accession>A0A521EN00</accession>
<evidence type="ECO:0000259" key="1">
    <source>
        <dbReference type="Pfam" id="PF03466"/>
    </source>
</evidence>
<keyword evidence="2" id="KW-0238">DNA-binding</keyword>
<protein>
    <submittedName>
        <fullName evidence="2">DNA-binding transcriptional regulator, LysR family</fullName>
    </submittedName>
</protein>
<sequence length="238" mass="25571">MVEAATELIRTTENVIDAISGRRITGTFAIGSVRTSAIGLLPRAISRLISNHSGLKIRLRVGLSETLMQDVASGHLDTAMIAENGVSSPDVVWTPFIREPLCLVAPLGTPPAPLQQMLATHPYVRFKANVPLAKVIDRELSRMNPVLNEIAEMDNVAAVIACVANGLGISIVPQVATQNVSPQLVTIPFGDTPVYRQIGLLRRHTSPRHQLIDELHEHLAAVSGEYGVGLDTTGRSKA</sequence>
<dbReference type="SUPFAM" id="SSF53850">
    <property type="entry name" value="Periplasmic binding protein-like II"/>
    <property type="match status" value="1"/>
</dbReference>
<evidence type="ECO:0000313" key="2">
    <source>
        <dbReference type="EMBL" id="SMO85313.1"/>
    </source>
</evidence>
<feature type="domain" description="LysR substrate-binding" evidence="1">
    <location>
        <begin position="24"/>
        <end position="221"/>
    </location>
</feature>
<proteinExistence type="predicted"/>
<dbReference type="Gene3D" id="3.40.190.10">
    <property type="entry name" value="Periplasmic binding protein-like II"/>
    <property type="match status" value="2"/>
</dbReference>
<evidence type="ECO:0000313" key="3">
    <source>
        <dbReference type="Proteomes" id="UP000319014"/>
    </source>
</evidence>
<dbReference type="GO" id="GO:0006355">
    <property type="term" value="P:regulation of DNA-templated transcription"/>
    <property type="evidence" value="ECO:0007669"/>
    <property type="project" value="TreeGrafter"/>
</dbReference>
<dbReference type="GO" id="GO:0003677">
    <property type="term" value="F:DNA binding"/>
    <property type="evidence" value="ECO:0007669"/>
    <property type="project" value="UniProtKB-KW"/>
</dbReference>
<dbReference type="PANTHER" id="PTHR30419">
    <property type="entry name" value="HTH-TYPE TRANSCRIPTIONAL REGULATOR YBHD"/>
    <property type="match status" value="1"/>
</dbReference>
<dbReference type="InterPro" id="IPR005119">
    <property type="entry name" value="LysR_subst-bd"/>
</dbReference>
<gene>
    <name evidence="2" type="ORF">SAMN06265221_11437</name>
</gene>
<dbReference type="Pfam" id="PF03466">
    <property type="entry name" value="LysR_substrate"/>
    <property type="match status" value="1"/>
</dbReference>
<dbReference type="AlphaFoldDB" id="A0A521EN00"/>
<dbReference type="InterPro" id="IPR050950">
    <property type="entry name" value="HTH-type_LysR_regulators"/>
</dbReference>
<keyword evidence="3" id="KW-1185">Reference proteome</keyword>
<reference evidence="2 3" key="1">
    <citation type="submission" date="2017-05" db="EMBL/GenBank/DDBJ databases">
        <authorList>
            <person name="Varghese N."/>
            <person name="Submissions S."/>
        </authorList>
    </citation>
    <scope>NUCLEOTIDE SEQUENCE [LARGE SCALE GENOMIC DNA]</scope>
    <source>
        <strain evidence="2 3">DSM 100094</strain>
    </source>
</reference>